<dbReference type="OrthoDB" id="4146344at2"/>
<sequence length="259" mass="29072">MTLSLANLQSRFADALNYQAKGEECNIHSDHFAADQRMQIYRNNYIISLSEVLQATYPQVLALVGEECFMQIARHHVLNNPLQQGDVTHYGANFTNSIEQFEQVIQQAPYLLDVAALEWQLDTSNQSSNISSVAELNVLPLENLSQIDADQQPFVQLKLQNNLHVLASDYAVFSLWHGIKNNQLDNLDLSKAEQGVVYVDEAHQAHITPLNPLSFKLLEHCLAPHTLGTLPAELLPHLTDLVNHQLVIGFELATTENIE</sequence>
<dbReference type="RefSeq" id="WP_102523546.1">
    <property type="nucleotide sequence ID" value="NZ_LT960611.1"/>
</dbReference>
<proteinExistence type="predicted"/>
<dbReference type="Pfam" id="PF09836">
    <property type="entry name" value="DUF2063"/>
    <property type="match status" value="1"/>
</dbReference>
<dbReference type="KEGG" id="vta:A3210"/>
<name>A0A2N8ZH22_9VIBR</name>
<evidence type="ECO:0000313" key="2">
    <source>
        <dbReference type="EMBL" id="SON51176.1"/>
    </source>
</evidence>
<feature type="domain" description="Putative DNA-binding" evidence="1">
    <location>
        <begin position="8"/>
        <end position="95"/>
    </location>
</feature>
<accession>A0A2N8ZH22</accession>
<evidence type="ECO:0000259" key="1">
    <source>
        <dbReference type="Pfam" id="PF09836"/>
    </source>
</evidence>
<dbReference type="EMBL" id="LT960611">
    <property type="protein sequence ID" value="SON51176.1"/>
    <property type="molecule type" value="Genomic_DNA"/>
</dbReference>
<organism evidence="2 3">
    <name type="scientific">Vibrio tapetis subsp. tapetis</name>
    <dbReference type="NCBI Taxonomy" id="1671868"/>
    <lineage>
        <taxon>Bacteria</taxon>
        <taxon>Pseudomonadati</taxon>
        <taxon>Pseudomonadota</taxon>
        <taxon>Gammaproteobacteria</taxon>
        <taxon>Vibrionales</taxon>
        <taxon>Vibrionaceae</taxon>
        <taxon>Vibrio</taxon>
    </lineage>
</organism>
<dbReference type="Proteomes" id="UP000235828">
    <property type="component" value="Chromosome A"/>
</dbReference>
<gene>
    <name evidence="2" type="ORF">VTAP4600_A3210</name>
</gene>
<dbReference type="AlphaFoldDB" id="A0A2N8ZH22"/>
<protein>
    <recommendedName>
        <fullName evidence="1">Putative DNA-binding domain-containing protein</fullName>
    </recommendedName>
</protein>
<keyword evidence="3" id="KW-1185">Reference proteome</keyword>
<dbReference type="InterPro" id="IPR044922">
    <property type="entry name" value="DUF2063_N_sf"/>
</dbReference>
<dbReference type="Gene3D" id="1.10.150.690">
    <property type="entry name" value="DUF2063"/>
    <property type="match status" value="1"/>
</dbReference>
<reference evidence="2 3" key="1">
    <citation type="submission" date="2017-10" db="EMBL/GenBank/DDBJ databases">
        <authorList>
            <person name="Banno H."/>
            <person name="Chua N.-H."/>
        </authorList>
    </citation>
    <scope>NUCLEOTIDE SEQUENCE [LARGE SCALE GENOMIC DNA]</scope>
    <source>
        <strain evidence="2">Vibrio tapetis CECT4600</strain>
    </source>
</reference>
<dbReference type="InterPro" id="IPR018640">
    <property type="entry name" value="DUF2063"/>
</dbReference>
<evidence type="ECO:0000313" key="3">
    <source>
        <dbReference type="Proteomes" id="UP000235828"/>
    </source>
</evidence>